<feature type="compositionally biased region" description="Basic and acidic residues" evidence="1">
    <location>
        <begin position="171"/>
        <end position="181"/>
    </location>
</feature>
<accession>A0A1Q9CI14</accession>
<organism evidence="2 3">
    <name type="scientific">Symbiodinium microadriaticum</name>
    <name type="common">Dinoflagellate</name>
    <name type="synonym">Zooxanthella microadriatica</name>
    <dbReference type="NCBI Taxonomy" id="2951"/>
    <lineage>
        <taxon>Eukaryota</taxon>
        <taxon>Sar</taxon>
        <taxon>Alveolata</taxon>
        <taxon>Dinophyceae</taxon>
        <taxon>Suessiales</taxon>
        <taxon>Symbiodiniaceae</taxon>
        <taxon>Symbiodinium</taxon>
    </lineage>
</organism>
<feature type="region of interest" description="Disordered" evidence="1">
    <location>
        <begin position="147"/>
        <end position="191"/>
    </location>
</feature>
<evidence type="ECO:0000256" key="1">
    <source>
        <dbReference type="SAM" id="MobiDB-lite"/>
    </source>
</evidence>
<evidence type="ECO:0000313" key="3">
    <source>
        <dbReference type="Proteomes" id="UP000186817"/>
    </source>
</evidence>
<protein>
    <submittedName>
        <fullName evidence="2">Uncharacterized protein</fullName>
    </submittedName>
</protein>
<sequence>MQLGICARIAPPSAWVRVAREAVGADGAVVPQQWLGATTAPGVATDNRRRLDLVIYGASPMGGALCCDATLVSPLTRTGRPQPGTAAHDGAMLRVAERRKQAAYPELRSGGLQQLLVLGTEIGGRWNEAAQLVRDLVRVRAPPALRAGAAGTEQHGARKPVPGPETCETAAEPRRSSEAERTATALATVGP</sequence>
<evidence type="ECO:0000313" key="2">
    <source>
        <dbReference type="EMBL" id="OLP82565.1"/>
    </source>
</evidence>
<dbReference type="EMBL" id="LSRX01001182">
    <property type="protein sequence ID" value="OLP82565.1"/>
    <property type="molecule type" value="Genomic_DNA"/>
</dbReference>
<keyword evidence="3" id="KW-1185">Reference proteome</keyword>
<gene>
    <name evidence="2" type="ORF">AK812_SmicGene36782</name>
</gene>
<comment type="caution">
    <text evidence="2">The sequence shown here is derived from an EMBL/GenBank/DDBJ whole genome shotgun (WGS) entry which is preliminary data.</text>
</comment>
<dbReference type="AlphaFoldDB" id="A0A1Q9CI14"/>
<dbReference type="OrthoDB" id="413651at2759"/>
<reference evidence="2 3" key="1">
    <citation type="submission" date="2016-02" db="EMBL/GenBank/DDBJ databases">
        <title>Genome analysis of coral dinoflagellate symbionts highlights evolutionary adaptations to a symbiotic lifestyle.</title>
        <authorList>
            <person name="Aranda M."/>
            <person name="Li Y."/>
            <person name="Liew Y.J."/>
            <person name="Baumgarten S."/>
            <person name="Simakov O."/>
            <person name="Wilson M."/>
            <person name="Piel J."/>
            <person name="Ashoor H."/>
            <person name="Bougouffa S."/>
            <person name="Bajic V.B."/>
            <person name="Ryu T."/>
            <person name="Ravasi T."/>
            <person name="Bayer T."/>
            <person name="Micklem G."/>
            <person name="Kim H."/>
            <person name="Bhak J."/>
            <person name="Lajeunesse T.C."/>
            <person name="Voolstra C.R."/>
        </authorList>
    </citation>
    <scope>NUCLEOTIDE SEQUENCE [LARGE SCALE GENOMIC DNA]</scope>
    <source>
        <strain evidence="2 3">CCMP2467</strain>
    </source>
</reference>
<dbReference type="Proteomes" id="UP000186817">
    <property type="component" value="Unassembled WGS sequence"/>
</dbReference>
<name>A0A1Q9CI14_SYMMI</name>
<proteinExistence type="predicted"/>